<dbReference type="AlphaFoldDB" id="A0A3R5R0M2"/>
<sequence>MKIINQVYFFIISRIYTIILIMEGGAVMKKFVLNTIIIFIFLFFITCILTFGIQLSLKNQIKATNKVEYRVADNKVLVPQPSQRAIANYQFSKLFFVLRLVVTFSIPALFILLGGIKITSSLKGVEIIKLLKLTALYMMFDLIMSIPLSFFSSFYRAKIIGISNLTFLLWLEDYLKNFALTLIITLIFVFVPYMIFIKFKRWFIILGLLTIPVGFVGSILAPVLFDPLFNDFKPLENVQVRDAISEVAKKANIGDVKILEVDKSKETKALNAYMTGIFNTKRIVIWDNTINQLSTEEIKSVVAHEIGHYKLNHISKSIVLSGILSILLLWLTDLISKNIIGRLSFLKNNINSYKSLAAIPVLILVFTILSTLSDPITNWYSRKIEMDADKFAIELTHDNLTNAKLEARFMETNLSMDDVNPIYKFWVYDHPTPKERIDMSNNYKPWESGNYRFDKIINGK</sequence>
<dbReference type="InterPro" id="IPR001915">
    <property type="entry name" value="Peptidase_M48"/>
</dbReference>
<evidence type="ECO:0000313" key="12">
    <source>
        <dbReference type="Proteomes" id="UP000286268"/>
    </source>
</evidence>
<evidence type="ECO:0000313" key="11">
    <source>
        <dbReference type="EMBL" id="QAA33880.1"/>
    </source>
</evidence>
<feature type="active site" description="Proton donor" evidence="6">
    <location>
        <position position="389"/>
    </location>
</feature>
<dbReference type="GO" id="GO:0071586">
    <property type="term" value="P:CAAX-box protein processing"/>
    <property type="evidence" value="ECO:0007669"/>
    <property type="project" value="InterPro"/>
</dbReference>
<dbReference type="Pfam" id="PF16491">
    <property type="entry name" value="Peptidase_M48_N"/>
    <property type="match status" value="1"/>
</dbReference>
<dbReference type="Pfam" id="PF01435">
    <property type="entry name" value="Peptidase_M48"/>
    <property type="match status" value="1"/>
</dbReference>
<evidence type="ECO:0000259" key="9">
    <source>
        <dbReference type="Pfam" id="PF01435"/>
    </source>
</evidence>
<feature type="transmembrane region" description="Helical" evidence="8">
    <location>
        <begin position="356"/>
        <end position="376"/>
    </location>
</feature>
<dbReference type="InterPro" id="IPR032456">
    <property type="entry name" value="Peptidase_M48_N"/>
</dbReference>
<gene>
    <name evidence="11" type="ORF">C1I91_20835</name>
</gene>
<protein>
    <submittedName>
        <fullName evidence="11">Uncharacterized protein</fullName>
    </submittedName>
</protein>
<evidence type="ECO:0000256" key="1">
    <source>
        <dbReference type="ARBA" id="ARBA00022670"/>
    </source>
</evidence>
<evidence type="ECO:0000259" key="10">
    <source>
        <dbReference type="Pfam" id="PF16491"/>
    </source>
</evidence>
<dbReference type="CDD" id="cd07343">
    <property type="entry name" value="M48A_Zmpste24p_like"/>
    <property type="match status" value="1"/>
</dbReference>
<keyword evidence="5" id="KW-0482">Metalloprotease</keyword>
<organism evidence="11 12">
    <name type="scientific">Clostridium manihotivorum</name>
    <dbReference type="NCBI Taxonomy" id="2320868"/>
    <lineage>
        <taxon>Bacteria</taxon>
        <taxon>Bacillati</taxon>
        <taxon>Bacillota</taxon>
        <taxon>Clostridia</taxon>
        <taxon>Eubacteriales</taxon>
        <taxon>Clostridiaceae</taxon>
        <taxon>Clostridium</taxon>
    </lineage>
</organism>
<keyword evidence="3" id="KW-0378">Hydrolase</keyword>
<evidence type="ECO:0000256" key="5">
    <source>
        <dbReference type="ARBA" id="ARBA00023049"/>
    </source>
</evidence>
<keyword evidence="4 7" id="KW-0862">Zinc</keyword>
<feature type="transmembrane region" description="Helical" evidence="8">
    <location>
        <begin position="318"/>
        <end position="336"/>
    </location>
</feature>
<reference evidence="11 12" key="1">
    <citation type="submission" date="2018-01" db="EMBL/GenBank/DDBJ databases">
        <title>Genome Sequencing and Assembly of Anaerobacter polyendosporus strain CT4.</title>
        <authorList>
            <person name="Tachaapaikoon C."/>
            <person name="Sutheeworapong S."/>
            <person name="Jenjaroenpun P."/>
            <person name="Wongsurawat T."/>
            <person name="Nookeaw I."/>
            <person name="Cheawchanlertfa P."/>
            <person name="Kosugi A."/>
            <person name="Cheevadhanarak S."/>
            <person name="Ratanakhanokchai K."/>
        </authorList>
    </citation>
    <scope>NUCLEOTIDE SEQUENCE [LARGE SCALE GENOMIC DNA]</scope>
    <source>
        <strain evidence="11 12">CT4</strain>
    </source>
</reference>
<keyword evidence="12" id="KW-1185">Reference proteome</keyword>
<keyword evidence="8" id="KW-1133">Transmembrane helix</keyword>
<feature type="binding site" evidence="7">
    <location>
        <position position="304"/>
    </location>
    <ligand>
        <name>Zn(2+)</name>
        <dbReference type="ChEBI" id="CHEBI:29105"/>
        <note>catalytic</note>
    </ligand>
</feature>
<dbReference type="OrthoDB" id="9781930at2"/>
<proteinExistence type="predicted"/>
<feature type="active site" evidence="6">
    <location>
        <position position="305"/>
    </location>
</feature>
<dbReference type="InterPro" id="IPR027057">
    <property type="entry name" value="CAXX_Prtase_1"/>
</dbReference>
<feature type="domain" description="Peptidase M48" evidence="9">
    <location>
        <begin position="234"/>
        <end position="438"/>
    </location>
</feature>
<feature type="transmembrane region" description="Helical" evidence="8">
    <location>
        <begin position="136"/>
        <end position="157"/>
    </location>
</feature>
<evidence type="ECO:0000256" key="3">
    <source>
        <dbReference type="ARBA" id="ARBA00022801"/>
    </source>
</evidence>
<evidence type="ECO:0000256" key="8">
    <source>
        <dbReference type="SAM" id="Phobius"/>
    </source>
</evidence>
<feature type="transmembrane region" description="Helical" evidence="8">
    <location>
        <begin position="202"/>
        <end position="225"/>
    </location>
</feature>
<dbReference type="PANTHER" id="PTHR10120">
    <property type="entry name" value="CAAX PRENYL PROTEASE 1"/>
    <property type="match status" value="1"/>
</dbReference>
<evidence type="ECO:0000256" key="7">
    <source>
        <dbReference type="PIRSR" id="PIRSR627057-2"/>
    </source>
</evidence>
<keyword evidence="8" id="KW-0812">Transmembrane</keyword>
<dbReference type="GO" id="GO:0046872">
    <property type="term" value="F:metal ion binding"/>
    <property type="evidence" value="ECO:0007669"/>
    <property type="project" value="UniProtKB-KW"/>
</dbReference>
<feature type="binding site" evidence="7">
    <location>
        <position position="385"/>
    </location>
    <ligand>
        <name>Zn(2+)</name>
        <dbReference type="ChEBI" id="CHEBI:29105"/>
        <note>catalytic</note>
    </ligand>
</feature>
<evidence type="ECO:0000256" key="4">
    <source>
        <dbReference type="ARBA" id="ARBA00022833"/>
    </source>
</evidence>
<feature type="transmembrane region" description="Helical" evidence="8">
    <location>
        <begin position="94"/>
        <end position="116"/>
    </location>
</feature>
<keyword evidence="8" id="KW-0472">Membrane</keyword>
<dbReference type="Gene3D" id="3.30.2010.10">
    <property type="entry name" value="Metalloproteases ('zincins'), catalytic domain"/>
    <property type="match status" value="1"/>
</dbReference>
<accession>A0A3R5R0M2</accession>
<feature type="transmembrane region" description="Helical" evidence="8">
    <location>
        <begin position="178"/>
        <end position="196"/>
    </location>
</feature>
<evidence type="ECO:0000256" key="6">
    <source>
        <dbReference type="PIRSR" id="PIRSR627057-1"/>
    </source>
</evidence>
<feature type="binding site" evidence="7">
    <location>
        <position position="308"/>
    </location>
    <ligand>
        <name>Zn(2+)</name>
        <dbReference type="ChEBI" id="CHEBI:29105"/>
        <note>catalytic</note>
    </ligand>
</feature>
<keyword evidence="2 7" id="KW-0479">Metal-binding</keyword>
<dbReference type="KEGG" id="cmah:C1I91_20835"/>
<name>A0A3R5R0M2_9CLOT</name>
<keyword evidence="1" id="KW-0645">Protease</keyword>
<evidence type="ECO:0000256" key="2">
    <source>
        <dbReference type="ARBA" id="ARBA00022723"/>
    </source>
</evidence>
<comment type="cofactor">
    <cofactor evidence="7">
        <name>Zn(2+)</name>
        <dbReference type="ChEBI" id="CHEBI:29105"/>
    </cofactor>
    <text evidence="7">Binds 1 zinc ion per subunit.</text>
</comment>
<dbReference type="EMBL" id="CP025746">
    <property type="protein sequence ID" value="QAA33880.1"/>
    <property type="molecule type" value="Genomic_DNA"/>
</dbReference>
<feature type="domain" description="CAAX prenyl protease 1 N-terminal" evidence="10">
    <location>
        <begin position="88"/>
        <end position="230"/>
    </location>
</feature>
<feature type="transmembrane region" description="Helical" evidence="8">
    <location>
        <begin position="7"/>
        <end position="25"/>
    </location>
</feature>
<feature type="transmembrane region" description="Helical" evidence="8">
    <location>
        <begin position="31"/>
        <end position="53"/>
    </location>
</feature>
<dbReference type="Proteomes" id="UP000286268">
    <property type="component" value="Chromosome"/>
</dbReference>
<dbReference type="GO" id="GO:0004222">
    <property type="term" value="F:metalloendopeptidase activity"/>
    <property type="evidence" value="ECO:0007669"/>
    <property type="project" value="InterPro"/>
</dbReference>